<feature type="compositionally biased region" description="Polar residues" evidence="1">
    <location>
        <begin position="813"/>
        <end position="825"/>
    </location>
</feature>
<comment type="caution">
    <text evidence="4">The sequence shown here is derived from an EMBL/GenBank/DDBJ whole genome shotgun (WGS) entry which is preliminary data.</text>
</comment>
<feature type="compositionally biased region" description="Low complexity" evidence="1">
    <location>
        <begin position="686"/>
        <end position="713"/>
    </location>
</feature>
<name>A0A8H5LMI4_9AGAR</name>
<evidence type="ECO:0000313" key="4">
    <source>
        <dbReference type="EMBL" id="KAF5362646.1"/>
    </source>
</evidence>
<dbReference type="PANTHER" id="PTHR40465">
    <property type="entry name" value="CHROMOSOME 1, WHOLE GENOME SHOTGUN SEQUENCE"/>
    <property type="match status" value="1"/>
</dbReference>
<dbReference type="PANTHER" id="PTHR40465:SF1">
    <property type="entry name" value="DUF6534 DOMAIN-CONTAINING PROTEIN"/>
    <property type="match status" value="1"/>
</dbReference>
<gene>
    <name evidence="4" type="ORF">D9758_009614</name>
</gene>
<feature type="transmembrane region" description="Helical" evidence="2">
    <location>
        <begin position="289"/>
        <end position="309"/>
    </location>
</feature>
<proteinExistence type="predicted"/>
<feature type="compositionally biased region" description="Polar residues" evidence="1">
    <location>
        <begin position="842"/>
        <end position="872"/>
    </location>
</feature>
<dbReference type="EMBL" id="JAACJM010000038">
    <property type="protein sequence ID" value="KAF5362646.1"/>
    <property type="molecule type" value="Genomic_DNA"/>
</dbReference>
<protein>
    <recommendedName>
        <fullName evidence="3">DUF6534 domain-containing protein</fullName>
    </recommendedName>
</protein>
<keyword evidence="2" id="KW-0812">Transmembrane</keyword>
<keyword evidence="2" id="KW-0472">Membrane</keyword>
<feature type="compositionally biased region" description="Basic and acidic residues" evidence="1">
    <location>
        <begin position="637"/>
        <end position="650"/>
    </location>
</feature>
<feature type="region of interest" description="Disordered" evidence="1">
    <location>
        <begin position="1"/>
        <end position="42"/>
    </location>
</feature>
<evidence type="ECO:0000256" key="2">
    <source>
        <dbReference type="SAM" id="Phobius"/>
    </source>
</evidence>
<keyword evidence="5" id="KW-1185">Reference proteome</keyword>
<feature type="compositionally biased region" description="Polar residues" evidence="1">
    <location>
        <begin position="551"/>
        <end position="570"/>
    </location>
</feature>
<organism evidence="4 5">
    <name type="scientific">Tetrapyrgos nigripes</name>
    <dbReference type="NCBI Taxonomy" id="182062"/>
    <lineage>
        <taxon>Eukaryota</taxon>
        <taxon>Fungi</taxon>
        <taxon>Dikarya</taxon>
        <taxon>Basidiomycota</taxon>
        <taxon>Agaricomycotina</taxon>
        <taxon>Agaricomycetes</taxon>
        <taxon>Agaricomycetidae</taxon>
        <taxon>Agaricales</taxon>
        <taxon>Marasmiineae</taxon>
        <taxon>Marasmiaceae</taxon>
        <taxon>Tetrapyrgos</taxon>
    </lineage>
</organism>
<dbReference type="AlphaFoldDB" id="A0A8H5LMI4"/>
<dbReference type="InterPro" id="IPR045339">
    <property type="entry name" value="DUF6534"/>
</dbReference>
<sequence length="940" mass="102089">MRAPTRRNLHQLPMTRAGASRESTRAEPRLKNQLDSSASRNRVAPLTTLDQSPAASYLPLGALAHIPLYPCVLKEPFLSYINHLKRLLFQCGAYRRFHNCHVIRTYDPSSERSCLQTLLILANFEHQTFNYFHIYPKDDRGVKALVWVIWILDSLHVALCTSQPNLIRTLPEVHFYAACFCIYHYLVTNYMNPARLADSHWSLNVNHYAAEPPHRSYRAKFLFAASFRLSPYDSVSSGLLRWFLVTVLSISVLAHFVFGMVTVAFLFIYPDFIEFQESHLVRLSGATPFAIFAVLSDIFIAGSLCYLLYENRTGFRDTNTIITTLIIYAVNRCLLTSVVAITEVIVFVLTPRTLWFLAIDFVIGKLYANSLLASLNSRRAIRGTPRGTSYSTSFSVATPDGHTSLNFASNVSGANAEITRGRVVALDSLNDVELGDRQDRFVDEYPDTSTKRNEMFKFLPSTPSNQWADETLDAAHFNADRVVTSSTTSTPGFELPGAFPRDYRGQSAVSSDTDAPSVVERAKQYIPAQGDVEQVLKSVGETAKQYLPQSLTSYFPGGSQPNTSLPSQENELTRSDGIGSLPGNASESAVALLPDERNAPKDQPKTSLPSQENELTRSDGAGSLPGNASESAVALLPDERNSPQDSDGKLLDTSALTPSTNRDHDTHNSISNISTLAQDGSEYGKSTPGLGLTPTLSPSLSSNTANTNVTASTHGGGVEDPSGGSEAPKLAGNASGQEFKEKQEPLSSEGPALNLAPRTHPLAHTGAEWKGVPLDEEYQRKNLDGDSIPSASSLEVGEKEKKFELGSARDEPSTTSESTLPLPNNDSKESGQHISKIASVAAPSQVSDTSSNTSATQSRFTEQDSTNVSGSVIPSHRKGASIGSRGSLEGSQGTAGSTGSIGRKSKLLNKIKGEVKVISGKLGGKEEKVEEGRRLMRGDV</sequence>
<reference evidence="4 5" key="1">
    <citation type="journal article" date="2020" name="ISME J.">
        <title>Uncovering the hidden diversity of litter-decomposition mechanisms in mushroom-forming fungi.</title>
        <authorList>
            <person name="Floudas D."/>
            <person name="Bentzer J."/>
            <person name="Ahren D."/>
            <person name="Johansson T."/>
            <person name="Persson P."/>
            <person name="Tunlid A."/>
        </authorList>
    </citation>
    <scope>NUCLEOTIDE SEQUENCE [LARGE SCALE GENOMIC DNA]</scope>
    <source>
        <strain evidence="4 5">CBS 291.85</strain>
    </source>
</reference>
<feature type="compositionally biased region" description="Polar residues" evidence="1">
    <location>
        <begin position="889"/>
        <end position="900"/>
    </location>
</feature>
<evidence type="ECO:0000313" key="5">
    <source>
        <dbReference type="Proteomes" id="UP000559256"/>
    </source>
</evidence>
<evidence type="ECO:0000259" key="3">
    <source>
        <dbReference type="Pfam" id="PF20152"/>
    </source>
</evidence>
<keyword evidence="2" id="KW-1133">Transmembrane helix</keyword>
<feature type="compositionally biased region" description="Basic and acidic residues" evidence="1">
    <location>
        <begin position="594"/>
        <end position="604"/>
    </location>
</feature>
<dbReference type="Pfam" id="PF20152">
    <property type="entry name" value="DUF6534"/>
    <property type="match status" value="1"/>
</dbReference>
<accession>A0A8H5LMI4</accession>
<feature type="compositionally biased region" description="Basic and acidic residues" evidence="1">
    <location>
        <begin position="22"/>
        <end position="32"/>
    </location>
</feature>
<feature type="compositionally biased region" description="Basic and acidic residues" evidence="1">
    <location>
        <begin position="796"/>
        <end position="812"/>
    </location>
</feature>
<feature type="transmembrane region" description="Helical" evidence="2">
    <location>
        <begin position="242"/>
        <end position="269"/>
    </location>
</feature>
<feature type="region of interest" description="Disordered" evidence="1">
    <location>
        <begin position="551"/>
        <end position="906"/>
    </location>
</feature>
<dbReference type="OrthoDB" id="2743740at2759"/>
<evidence type="ECO:0000256" key="1">
    <source>
        <dbReference type="SAM" id="MobiDB-lite"/>
    </source>
</evidence>
<feature type="transmembrane region" description="Helical" evidence="2">
    <location>
        <begin position="321"/>
        <end position="348"/>
    </location>
</feature>
<feature type="region of interest" description="Disordered" evidence="1">
    <location>
        <begin position="485"/>
        <end position="516"/>
    </location>
</feature>
<dbReference type="Proteomes" id="UP000559256">
    <property type="component" value="Unassembled WGS sequence"/>
</dbReference>
<feature type="domain" description="DUF6534" evidence="3">
    <location>
        <begin position="293"/>
        <end position="379"/>
    </location>
</feature>
<feature type="compositionally biased region" description="Polar residues" evidence="1">
    <location>
        <begin position="668"/>
        <end position="678"/>
    </location>
</feature>